<evidence type="ECO:0000313" key="2">
    <source>
        <dbReference type="Proteomes" id="UP000187429"/>
    </source>
</evidence>
<dbReference type="OrthoDB" id="5585372at2759"/>
<name>A0A1R1YTG3_9FUNG</name>
<dbReference type="AlphaFoldDB" id="A0A1R1YTG3"/>
<comment type="caution">
    <text evidence="1">The sequence shown here is derived from an EMBL/GenBank/DDBJ whole genome shotgun (WGS) entry which is preliminary data.</text>
</comment>
<accession>A0A1R1YTG3</accession>
<protein>
    <submittedName>
        <fullName evidence="1">Uncharacterized protein</fullName>
    </submittedName>
</protein>
<proteinExistence type="predicted"/>
<evidence type="ECO:0000313" key="1">
    <source>
        <dbReference type="EMBL" id="OMJ30169.1"/>
    </source>
</evidence>
<reference evidence="2" key="1">
    <citation type="submission" date="2017-01" db="EMBL/GenBank/DDBJ databases">
        <authorList>
            <person name="Wang Y."/>
            <person name="White M."/>
            <person name="Kvist S."/>
            <person name="Moncalvo J.-M."/>
        </authorList>
    </citation>
    <scope>NUCLEOTIDE SEQUENCE [LARGE SCALE GENOMIC DNA]</scope>
    <source>
        <strain evidence="2">ID-206-W2</strain>
    </source>
</reference>
<sequence length="98" mass="10830">MWHRVRNETIGRYIPALIGSEPKFFLSNSNEARLELVLKLLGGGGSKKSLRQLCAGAADQIYELETAKFLNGIRVARSLILESIRDLNAPLNQCSVGM</sequence>
<dbReference type="EMBL" id="LSSM01000068">
    <property type="protein sequence ID" value="OMJ30169.1"/>
    <property type="molecule type" value="Genomic_DNA"/>
</dbReference>
<gene>
    <name evidence="1" type="ORF">AYI69_g300</name>
</gene>
<dbReference type="Proteomes" id="UP000187429">
    <property type="component" value="Unassembled WGS sequence"/>
</dbReference>
<organism evidence="1 2">
    <name type="scientific">Smittium culicis</name>
    <dbReference type="NCBI Taxonomy" id="133412"/>
    <lineage>
        <taxon>Eukaryota</taxon>
        <taxon>Fungi</taxon>
        <taxon>Fungi incertae sedis</taxon>
        <taxon>Zoopagomycota</taxon>
        <taxon>Kickxellomycotina</taxon>
        <taxon>Harpellomycetes</taxon>
        <taxon>Harpellales</taxon>
        <taxon>Legeriomycetaceae</taxon>
        <taxon>Smittium</taxon>
    </lineage>
</organism>
<keyword evidence="2" id="KW-1185">Reference proteome</keyword>